<proteinExistence type="inferred from homology"/>
<accession>A0ABX0JJT9</accession>
<dbReference type="EMBL" id="JAAOIW010000016">
    <property type="protein sequence ID" value="NHN34110.1"/>
    <property type="molecule type" value="Genomic_DNA"/>
</dbReference>
<feature type="transmembrane region" description="Helical" evidence="7">
    <location>
        <begin position="259"/>
        <end position="277"/>
    </location>
</feature>
<keyword evidence="5 7" id="KW-1133">Transmembrane helix</keyword>
<evidence type="ECO:0000256" key="4">
    <source>
        <dbReference type="ARBA" id="ARBA00022692"/>
    </source>
</evidence>
<comment type="caution">
    <text evidence="9">The sequence shown here is derived from an EMBL/GenBank/DDBJ whole genome shotgun (WGS) entry which is preliminary data.</text>
</comment>
<evidence type="ECO:0000313" key="10">
    <source>
        <dbReference type="Proteomes" id="UP001165962"/>
    </source>
</evidence>
<keyword evidence="4 7" id="KW-0812">Transmembrane</keyword>
<dbReference type="PROSITE" id="PS50928">
    <property type="entry name" value="ABC_TM1"/>
    <property type="match status" value="1"/>
</dbReference>
<dbReference type="Gene3D" id="1.10.3720.10">
    <property type="entry name" value="MetI-like"/>
    <property type="match status" value="1"/>
</dbReference>
<feature type="transmembrane region" description="Helical" evidence="7">
    <location>
        <begin position="12"/>
        <end position="36"/>
    </location>
</feature>
<comment type="similarity">
    <text evidence="7">Belongs to the binding-protein-dependent transport system permease family.</text>
</comment>
<dbReference type="PANTHER" id="PTHR30193">
    <property type="entry name" value="ABC TRANSPORTER PERMEASE PROTEIN"/>
    <property type="match status" value="1"/>
</dbReference>
<dbReference type="RefSeq" id="WP_166154741.1">
    <property type="nucleotide sequence ID" value="NZ_JAAOIW010000016.1"/>
</dbReference>
<keyword evidence="3" id="KW-1003">Cell membrane</keyword>
<feature type="transmembrane region" description="Helical" evidence="7">
    <location>
        <begin position="104"/>
        <end position="123"/>
    </location>
</feature>
<feature type="domain" description="ABC transmembrane type-1" evidence="8">
    <location>
        <begin position="67"/>
        <end position="278"/>
    </location>
</feature>
<reference evidence="9" key="1">
    <citation type="submission" date="2020-03" db="EMBL/GenBank/DDBJ databases">
        <title>Draft sequencing of Paenibacilllus sp. S3N08.</title>
        <authorList>
            <person name="Kim D.-U."/>
        </authorList>
    </citation>
    <scope>NUCLEOTIDE SEQUENCE</scope>
    <source>
        <strain evidence="9">S3N08</strain>
    </source>
</reference>
<protein>
    <submittedName>
        <fullName evidence="9">Sugar ABC transporter permease</fullName>
    </submittedName>
</protein>
<dbReference type="CDD" id="cd06261">
    <property type="entry name" value="TM_PBP2"/>
    <property type="match status" value="1"/>
</dbReference>
<feature type="transmembrane region" description="Helical" evidence="7">
    <location>
        <begin position="198"/>
        <end position="216"/>
    </location>
</feature>
<comment type="subcellular location">
    <subcellularLocation>
        <location evidence="1 7">Cell membrane</location>
        <topology evidence="1 7">Multi-pass membrane protein</topology>
    </subcellularLocation>
</comment>
<feature type="transmembrane region" description="Helical" evidence="7">
    <location>
        <begin position="153"/>
        <end position="178"/>
    </location>
</feature>
<evidence type="ECO:0000256" key="5">
    <source>
        <dbReference type="ARBA" id="ARBA00022989"/>
    </source>
</evidence>
<gene>
    <name evidence="9" type="ORF">G9U52_30280</name>
</gene>
<organism evidence="9 10">
    <name type="scientific">Paenibacillus agricola</name>
    <dbReference type="NCBI Taxonomy" id="2716264"/>
    <lineage>
        <taxon>Bacteria</taxon>
        <taxon>Bacillati</taxon>
        <taxon>Bacillota</taxon>
        <taxon>Bacilli</taxon>
        <taxon>Bacillales</taxon>
        <taxon>Paenibacillaceae</taxon>
        <taxon>Paenibacillus</taxon>
    </lineage>
</organism>
<dbReference type="Proteomes" id="UP001165962">
    <property type="component" value="Unassembled WGS sequence"/>
</dbReference>
<dbReference type="InterPro" id="IPR051393">
    <property type="entry name" value="ABC_transporter_permease"/>
</dbReference>
<feature type="transmembrane region" description="Helical" evidence="7">
    <location>
        <begin position="71"/>
        <end position="92"/>
    </location>
</feature>
<name>A0ABX0JJT9_9BACL</name>
<keyword evidence="2 7" id="KW-0813">Transport</keyword>
<evidence type="ECO:0000256" key="7">
    <source>
        <dbReference type="RuleBase" id="RU363032"/>
    </source>
</evidence>
<sequence>MRLRESLQYTSLSLPAIILYLVLVIVPLIGAFYYSFTDWDGLGKTYRFIGLDNYFTLFTDKIVLRTFSTTMKYTICVTVFQNLLALLLAIALNQSIKTKNVLRTAIFIVCTLSPLLNGYIWSFVYSGPLMGVGRLLGIDMLANNILGSKDGAIYAAAFASIWRMTGWTMIIFLAGLQMIPKELYEAAEVDGVGPFYKFFYITLPLLAPAITINVVLTFERGLKDFDSIFALTGGGPGDSTLVMALSIYKESFFFSRAGYGTTIGIMLFLLIVVCTLIQLKFLRKREEDVI</sequence>
<dbReference type="InterPro" id="IPR000515">
    <property type="entry name" value="MetI-like"/>
</dbReference>
<evidence type="ECO:0000256" key="2">
    <source>
        <dbReference type="ARBA" id="ARBA00022448"/>
    </source>
</evidence>
<evidence type="ECO:0000256" key="6">
    <source>
        <dbReference type="ARBA" id="ARBA00023136"/>
    </source>
</evidence>
<dbReference type="PANTHER" id="PTHR30193:SF37">
    <property type="entry name" value="INNER MEMBRANE ABC TRANSPORTER PERMEASE PROTEIN YCJO"/>
    <property type="match status" value="1"/>
</dbReference>
<keyword evidence="10" id="KW-1185">Reference proteome</keyword>
<keyword evidence="6 7" id="KW-0472">Membrane</keyword>
<evidence type="ECO:0000259" key="8">
    <source>
        <dbReference type="PROSITE" id="PS50928"/>
    </source>
</evidence>
<evidence type="ECO:0000256" key="3">
    <source>
        <dbReference type="ARBA" id="ARBA00022475"/>
    </source>
</evidence>
<dbReference type="Pfam" id="PF00528">
    <property type="entry name" value="BPD_transp_1"/>
    <property type="match status" value="1"/>
</dbReference>
<evidence type="ECO:0000313" key="9">
    <source>
        <dbReference type="EMBL" id="NHN34110.1"/>
    </source>
</evidence>
<dbReference type="InterPro" id="IPR035906">
    <property type="entry name" value="MetI-like_sf"/>
</dbReference>
<evidence type="ECO:0000256" key="1">
    <source>
        <dbReference type="ARBA" id="ARBA00004651"/>
    </source>
</evidence>
<dbReference type="SUPFAM" id="SSF161098">
    <property type="entry name" value="MetI-like"/>
    <property type="match status" value="1"/>
</dbReference>